<dbReference type="EMBL" id="JBCLYO010000008">
    <property type="protein sequence ID" value="KAL0086546.1"/>
    <property type="molecule type" value="Genomic_DNA"/>
</dbReference>
<dbReference type="Proteomes" id="UP001448207">
    <property type="component" value="Unassembled WGS sequence"/>
</dbReference>
<name>A0ABR3B1C0_PHYBL</name>
<gene>
    <name evidence="1" type="ORF">J3Q64DRAFT_1740520</name>
</gene>
<evidence type="ECO:0000313" key="2">
    <source>
        <dbReference type="Proteomes" id="UP001448207"/>
    </source>
</evidence>
<keyword evidence="2" id="KW-1185">Reference proteome</keyword>
<feature type="non-terminal residue" evidence="1">
    <location>
        <position position="109"/>
    </location>
</feature>
<evidence type="ECO:0000313" key="1">
    <source>
        <dbReference type="EMBL" id="KAL0086546.1"/>
    </source>
</evidence>
<sequence>MNQVAFISCLRSQQSQIMTLGSLRTLGLNTPIRMSNGIRVALPRTTQTCTYTQRHLSTSLPRLAKAEKTNPYTSTILLPKTEFPLRADAAKREHAYLDRCTKDLYPWQV</sequence>
<organism evidence="1 2">
    <name type="scientific">Phycomyces blakesleeanus</name>
    <dbReference type="NCBI Taxonomy" id="4837"/>
    <lineage>
        <taxon>Eukaryota</taxon>
        <taxon>Fungi</taxon>
        <taxon>Fungi incertae sedis</taxon>
        <taxon>Mucoromycota</taxon>
        <taxon>Mucoromycotina</taxon>
        <taxon>Mucoromycetes</taxon>
        <taxon>Mucorales</taxon>
        <taxon>Phycomycetaceae</taxon>
        <taxon>Phycomyces</taxon>
    </lineage>
</organism>
<reference evidence="1 2" key="1">
    <citation type="submission" date="2024-04" db="EMBL/GenBank/DDBJ databases">
        <title>Symmetric and asymmetric DNA N6-adenine methylation regulates different biological responses in Mucorales.</title>
        <authorList>
            <consortium name="Lawrence Berkeley National Laboratory"/>
            <person name="Lax C."/>
            <person name="Mondo S.J."/>
            <person name="Osorio-Concepcion M."/>
            <person name="Muszewska A."/>
            <person name="Corrochano-Luque M."/>
            <person name="Gutierrez G."/>
            <person name="Riley R."/>
            <person name="Lipzen A."/>
            <person name="Guo J."/>
            <person name="Hundley H."/>
            <person name="Amirebrahimi M."/>
            <person name="Ng V."/>
            <person name="Lorenzo-Gutierrez D."/>
            <person name="Binder U."/>
            <person name="Yang J."/>
            <person name="Song Y."/>
            <person name="Canovas D."/>
            <person name="Navarro E."/>
            <person name="Freitag M."/>
            <person name="Gabaldon T."/>
            <person name="Grigoriev I.V."/>
            <person name="Corrochano L.M."/>
            <person name="Nicolas F.E."/>
            <person name="Garre V."/>
        </authorList>
    </citation>
    <scope>NUCLEOTIDE SEQUENCE [LARGE SCALE GENOMIC DNA]</scope>
    <source>
        <strain evidence="1 2">L51</strain>
    </source>
</reference>
<protein>
    <submittedName>
        <fullName evidence="1">Uncharacterized protein</fullName>
    </submittedName>
</protein>
<accession>A0ABR3B1C0</accession>
<comment type="caution">
    <text evidence="1">The sequence shown here is derived from an EMBL/GenBank/DDBJ whole genome shotgun (WGS) entry which is preliminary data.</text>
</comment>
<proteinExistence type="predicted"/>